<feature type="compositionally biased region" description="Basic residues" evidence="1">
    <location>
        <begin position="233"/>
        <end position="254"/>
    </location>
</feature>
<feature type="compositionally biased region" description="Basic and acidic residues" evidence="1">
    <location>
        <begin position="84"/>
        <end position="99"/>
    </location>
</feature>
<feature type="region of interest" description="Disordered" evidence="1">
    <location>
        <begin position="84"/>
        <end position="386"/>
    </location>
</feature>
<feature type="compositionally biased region" description="Basic residues" evidence="1">
    <location>
        <begin position="327"/>
        <end position="336"/>
    </location>
</feature>
<reference evidence="2" key="1">
    <citation type="submission" date="2020-02" db="EMBL/GenBank/DDBJ databases">
        <authorList>
            <person name="Meier V. D."/>
        </authorList>
    </citation>
    <scope>NUCLEOTIDE SEQUENCE</scope>
    <source>
        <strain evidence="2">AVDCRST_MAG57</strain>
    </source>
</reference>
<feature type="compositionally biased region" description="Basic residues" evidence="1">
    <location>
        <begin position="263"/>
        <end position="287"/>
    </location>
</feature>
<evidence type="ECO:0000256" key="1">
    <source>
        <dbReference type="SAM" id="MobiDB-lite"/>
    </source>
</evidence>
<feature type="region of interest" description="Disordered" evidence="1">
    <location>
        <begin position="1"/>
        <end position="68"/>
    </location>
</feature>
<feature type="compositionally biased region" description="Basic residues" evidence="1">
    <location>
        <begin position="131"/>
        <end position="145"/>
    </location>
</feature>
<proteinExistence type="predicted"/>
<feature type="compositionally biased region" description="Low complexity" evidence="1">
    <location>
        <begin position="112"/>
        <end position="127"/>
    </location>
</feature>
<protein>
    <submittedName>
        <fullName evidence="2">ABC transporter, permease protein 2 (Cluster 4, leucine/isoleucine/valine/benzoate)</fullName>
    </submittedName>
</protein>
<feature type="compositionally biased region" description="Basic and acidic residues" evidence="1">
    <location>
        <begin position="53"/>
        <end position="67"/>
    </location>
</feature>
<feature type="compositionally biased region" description="Basic residues" evidence="1">
    <location>
        <begin position="152"/>
        <end position="166"/>
    </location>
</feature>
<feature type="compositionally biased region" description="Basic and acidic residues" evidence="1">
    <location>
        <begin position="204"/>
        <end position="218"/>
    </location>
</feature>
<sequence length="386" mass="42647">DRIEHVPLHGREGQRGRTEHRHGRGERALGPGGRRPFLPAAVHAAEAPGGPADLRRGRGRPARDHRPVHQLPAGVAVLLRHRGGWADRADRPQRPDLARPRRPHGGRRVHDGAVPPGRRTAAAPADPAGRHAGRHPRRCAGRRGRGPAARALPRRRHARPRRRRPRPGGLLQRDARRRPGPAGPRPRPAGVVHQLHRRRLGQPPDRDEVAGLHRRDLPAAHLLPAGQPGPQPHRAHLARGPRRRGGRRARRHQPGRLAGAGLRRQRCRRRAGRRCPRPRRPPGRAHRLQPGAVALAPDRDRARRPGQPARGAARLRAAGLPAAVRHPPGRRLRAGQHRGGPAGALRLRRRAHRGDALRPGRLRRHRTDALAHGARQAPGPRRERGV</sequence>
<gene>
    <name evidence="2" type="ORF">AVDCRST_MAG57-2100</name>
</gene>
<organism evidence="2">
    <name type="scientific">uncultured Blastococcus sp</name>
    <dbReference type="NCBI Taxonomy" id="217144"/>
    <lineage>
        <taxon>Bacteria</taxon>
        <taxon>Bacillati</taxon>
        <taxon>Actinomycetota</taxon>
        <taxon>Actinomycetes</taxon>
        <taxon>Geodermatophilales</taxon>
        <taxon>Geodermatophilaceae</taxon>
        <taxon>Blastococcus</taxon>
        <taxon>environmental samples</taxon>
    </lineage>
</organism>
<dbReference type="EMBL" id="CADCTI010000169">
    <property type="protein sequence ID" value="CAA9249455.1"/>
    <property type="molecule type" value="Genomic_DNA"/>
</dbReference>
<feature type="non-terminal residue" evidence="2">
    <location>
        <position position="386"/>
    </location>
</feature>
<name>A0A6J4IFI9_9ACTN</name>
<feature type="non-terminal residue" evidence="2">
    <location>
        <position position="1"/>
    </location>
</feature>
<feature type="compositionally biased region" description="Low complexity" evidence="1">
    <location>
        <begin position="305"/>
        <end position="325"/>
    </location>
</feature>
<dbReference type="AlphaFoldDB" id="A0A6J4IFI9"/>
<feature type="compositionally biased region" description="Basic and acidic residues" evidence="1">
    <location>
        <begin position="1"/>
        <end position="17"/>
    </location>
</feature>
<accession>A0A6J4IFI9</accession>
<evidence type="ECO:0000313" key="2">
    <source>
        <dbReference type="EMBL" id="CAA9249455.1"/>
    </source>
</evidence>